<reference evidence="3" key="2">
    <citation type="journal article" date="2011" name="Proc. Natl. Acad. Sci. U.S.A.">
        <title>Obligate biotrophy features unraveled by the genomic analysis of rust fungi.</title>
        <authorList>
            <person name="Duplessis S."/>
            <person name="Cuomo C.A."/>
            <person name="Lin Y.-C."/>
            <person name="Aerts A."/>
            <person name="Tisserant E."/>
            <person name="Veneault-Fourrey C."/>
            <person name="Joly D.L."/>
            <person name="Hacquard S."/>
            <person name="Amselem J."/>
            <person name="Cantarel B.L."/>
            <person name="Chiu R."/>
            <person name="Coutinho P.M."/>
            <person name="Feau N."/>
            <person name="Field M."/>
            <person name="Frey P."/>
            <person name="Gelhaye E."/>
            <person name="Goldberg J."/>
            <person name="Grabherr M.G."/>
            <person name="Kodira C.D."/>
            <person name="Kohler A."/>
            <person name="Kuees U."/>
            <person name="Lindquist E.A."/>
            <person name="Lucas S.M."/>
            <person name="Mago R."/>
            <person name="Mauceli E."/>
            <person name="Morin E."/>
            <person name="Murat C."/>
            <person name="Pangilinan J.L."/>
            <person name="Park R."/>
            <person name="Pearson M."/>
            <person name="Quesneville H."/>
            <person name="Rouhier N."/>
            <person name="Sakthikumar S."/>
            <person name="Salamov A.A."/>
            <person name="Schmutz J."/>
            <person name="Selles B."/>
            <person name="Shapiro H."/>
            <person name="Tanguay P."/>
            <person name="Tuskan G.A."/>
            <person name="Henrissat B."/>
            <person name="Van de Peer Y."/>
            <person name="Rouze P."/>
            <person name="Ellis J.G."/>
            <person name="Dodds P.N."/>
            <person name="Schein J.E."/>
            <person name="Zhong S."/>
            <person name="Hamelin R.C."/>
            <person name="Grigoriev I.V."/>
            <person name="Szabo L.J."/>
            <person name="Martin F."/>
        </authorList>
    </citation>
    <scope>NUCLEOTIDE SEQUENCE [LARGE SCALE GENOMIC DNA]</scope>
    <source>
        <strain evidence="3">CRL 75-36-700-3 / race SCCL</strain>
    </source>
</reference>
<dbReference type="Proteomes" id="UP000008783">
    <property type="component" value="Unassembled WGS sequence"/>
</dbReference>
<sequence length="292" mass="32932">MFAALPSHNVNMTNQPSSSDPNPNIKQICSDLQSRLKLNPEHLEIALIRSKATPEARHASLVFTNGVYHQINYQDNGSQKLGFAYGSTFRDFVRASARMFLLKPTLEAYSNNPHQNGEIPKTLFYLKLDAVEKQPDGWKTNHLPTTGLRDNPDILNHNCEVIGDLLKYQLSNLRTLLLADILVTKKKPVVDVIPDRGQMLTLIYEELPPKSSKLNESKKESQWVKIDKRLGILQGSSFDFQRKHADLVLEKDAALFSHKKKFCDLLHTDLTVPTLEDVQNVIATAHSPGLDE</sequence>
<evidence type="ECO:0000313" key="3">
    <source>
        <dbReference type="Proteomes" id="UP000008783"/>
    </source>
</evidence>
<dbReference type="InParanoid" id="E3K6Y7"/>
<dbReference type="OrthoDB" id="2508915at2759"/>
<keyword evidence="3" id="KW-1185">Reference proteome</keyword>
<reference key="1">
    <citation type="submission" date="2007-01" db="EMBL/GenBank/DDBJ databases">
        <title>The Genome Sequence of Puccinia graminis f. sp. tritici Strain CRL 75-36-700-3.</title>
        <authorList>
            <consortium name="The Broad Institute Genome Sequencing Platform"/>
            <person name="Birren B."/>
            <person name="Lander E."/>
            <person name="Galagan J."/>
            <person name="Nusbaum C."/>
            <person name="Devon K."/>
            <person name="Cuomo C."/>
            <person name="Jaffe D."/>
            <person name="Butler J."/>
            <person name="Alvarez P."/>
            <person name="Gnerre S."/>
            <person name="Grabherr M."/>
            <person name="Mauceli E."/>
            <person name="Brockman W."/>
            <person name="Young S."/>
            <person name="LaButti K."/>
            <person name="Sykes S."/>
            <person name="DeCaprio D."/>
            <person name="Crawford M."/>
            <person name="Koehrsen M."/>
            <person name="Engels R."/>
            <person name="Montgomery P."/>
            <person name="Pearson M."/>
            <person name="Howarth C."/>
            <person name="Larson L."/>
            <person name="White J."/>
            <person name="Zeng Q."/>
            <person name="Kodira C."/>
            <person name="Yandava C."/>
            <person name="Alvarado L."/>
            <person name="O'Leary S."/>
            <person name="Szabo L."/>
            <person name="Dean R."/>
            <person name="Schein J."/>
        </authorList>
    </citation>
    <scope>NUCLEOTIDE SEQUENCE</scope>
    <source>
        <strain>CRL 75-36-700-3</strain>
    </source>
</reference>
<feature type="compositionally biased region" description="Polar residues" evidence="1">
    <location>
        <begin position="8"/>
        <end position="26"/>
    </location>
</feature>
<dbReference type="GeneID" id="10534093"/>
<accession>E3K6Y7</accession>
<name>E3K6Y7_PUCGT</name>
<evidence type="ECO:0000256" key="1">
    <source>
        <dbReference type="SAM" id="MobiDB-lite"/>
    </source>
</evidence>
<organism evidence="2 3">
    <name type="scientific">Puccinia graminis f. sp. tritici (strain CRL 75-36-700-3 / race SCCL)</name>
    <name type="common">Black stem rust fungus</name>
    <dbReference type="NCBI Taxonomy" id="418459"/>
    <lineage>
        <taxon>Eukaryota</taxon>
        <taxon>Fungi</taxon>
        <taxon>Dikarya</taxon>
        <taxon>Basidiomycota</taxon>
        <taxon>Pucciniomycotina</taxon>
        <taxon>Pucciniomycetes</taxon>
        <taxon>Pucciniales</taxon>
        <taxon>Pucciniaceae</taxon>
        <taxon>Puccinia</taxon>
    </lineage>
</organism>
<dbReference type="VEuPathDB" id="FungiDB:PGTG_05301"/>
<dbReference type="KEGG" id="pgr:PGTG_05301"/>
<dbReference type="HOGENOM" id="CLU_054616_0_0_1"/>
<proteinExistence type="predicted"/>
<dbReference type="EMBL" id="DS178274">
    <property type="protein sequence ID" value="EFP80076.1"/>
    <property type="molecule type" value="Genomic_DNA"/>
</dbReference>
<dbReference type="RefSeq" id="XP_003324495.1">
    <property type="nucleotide sequence ID" value="XM_003324447.1"/>
</dbReference>
<gene>
    <name evidence="2" type="ORF">PGTG_05301</name>
</gene>
<evidence type="ECO:0000313" key="2">
    <source>
        <dbReference type="EMBL" id="EFP80076.1"/>
    </source>
</evidence>
<dbReference type="AlphaFoldDB" id="E3K6Y7"/>
<feature type="region of interest" description="Disordered" evidence="1">
    <location>
        <begin position="1"/>
        <end position="26"/>
    </location>
</feature>
<protein>
    <submittedName>
        <fullName evidence="2">Uncharacterized protein</fullName>
    </submittedName>
</protein>